<dbReference type="GO" id="GO:0008234">
    <property type="term" value="F:cysteine-type peptidase activity"/>
    <property type="evidence" value="ECO:0007669"/>
    <property type="project" value="InterPro"/>
</dbReference>
<dbReference type="Pfam" id="PF00112">
    <property type="entry name" value="Peptidase_C1"/>
    <property type="match status" value="1"/>
</dbReference>
<evidence type="ECO:0000313" key="4">
    <source>
        <dbReference type="EMBL" id="CAF4766351.1"/>
    </source>
</evidence>
<dbReference type="Gene3D" id="3.90.70.10">
    <property type="entry name" value="Cysteine proteinases"/>
    <property type="match status" value="1"/>
</dbReference>
<reference evidence="4" key="1">
    <citation type="submission" date="2021-02" db="EMBL/GenBank/DDBJ databases">
        <authorList>
            <person name="Nowell W R."/>
        </authorList>
    </citation>
    <scope>NUCLEOTIDE SEQUENCE</scope>
</reference>
<dbReference type="InterPro" id="IPR025660">
    <property type="entry name" value="Pept_his_AS"/>
</dbReference>
<keyword evidence="5" id="KW-1185">Reference proteome</keyword>
<dbReference type="PROSITE" id="PS00639">
    <property type="entry name" value="THIOL_PROTEASE_HIS"/>
    <property type="match status" value="1"/>
</dbReference>
<gene>
    <name evidence="4" type="ORF">UJA718_LOCUS39692</name>
</gene>
<accession>A0A821MGE2</accession>
<dbReference type="AlphaFoldDB" id="A0A821MGE2"/>
<dbReference type="GO" id="GO:0006508">
    <property type="term" value="P:proteolysis"/>
    <property type="evidence" value="ECO:0007669"/>
    <property type="project" value="InterPro"/>
</dbReference>
<dbReference type="Proteomes" id="UP000663873">
    <property type="component" value="Unassembled WGS sequence"/>
</dbReference>
<feature type="non-terminal residue" evidence="4">
    <location>
        <position position="1"/>
    </location>
</feature>
<dbReference type="SUPFAM" id="SSF54001">
    <property type="entry name" value="Cysteine proteinases"/>
    <property type="match status" value="1"/>
</dbReference>
<name>A0A821MGE2_9BILA</name>
<proteinExistence type="inferred from homology"/>
<comment type="similarity">
    <text evidence="1">Belongs to the peptidase C1 family.</text>
</comment>
<evidence type="ECO:0000256" key="2">
    <source>
        <dbReference type="ARBA" id="ARBA00023157"/>
    </source>
</evidence>
<dbReference type="InterPro" id="IPR038765">
    <property type="entry name" value="Papain-like_cys_pep_sf"/>
</dbReference>
<comment type="caution">
    <text evidence="4">The sequence shown here is derived from an EMBL/GenBank/DDBJ whole genome shotgun (WGS) entry which is preliminary data.</text>
</comment>
<feature type="domain" description="Peptidase C1A papain C-terminal" evidence="3">
    <location>
        <begin position="1"/>
        <end position="121"/>
    </location>
</feature>
<protein>
    <recommendedName>
        <fullName evidence="3">Peptidase C1A papain C-terminal domain-containing protein</fullName>
    </recommendedName>
</protein>
<dbReference type="EMBL" id="CAJOBP010042455">
    <property type="protein sequence ID" value="CAF4766351.1"/>
    <property type="molecule type" value="Genomic_DNA"/>
</dbReference>
<sequence length="122" mass="13044">ARSSKVGAIRGYGNTMRGDEEGMKQALSTYGPLAAAIHTTTDLQFYGGSSSGRGAGIIDIPACSKQVDHAIAIVGYGTENGKDYWLVRNSWGESWGLSGYFKIARNKNSMCGIGTYGYYTIV</sequence>
<evidence type="ECO:0000256" key="1">
    <source>
        <dbReference type="ARBA" id="ARBA00008455"/>
    </source>
</evidence>
<dbReference type="PROSITE" id="PS00640">
    <property type="entry name" value="THIOL_PROTEASE_ASN"/>
    <property type="match status" value="1"/>
</dbReference>
<organism evidence="4 5">
    <name type="scientific">Rotaria socialis</name>
    <dbReference type="NCBI Taxonomy" id="392032"/>
    <lineage>
        <taxon>Eukaryota</taxon>
        <taxon>Metazoa</taxon>
        <taxon>Spiralia</taxon>
        <taxon>Gnathifera</taxon>
        <taxon>Rotifera</taxon>
        <taxon>Eurotatoria</taxon>
        <taxon>Bdelloidea</taxon>
        <taxon>Philodinida</taxon>
        <taxon>Philodinidae</taxon>
        <taxon>Rotaria</taxon>
    </lineage>
</organism>
<keyword evidence="2" id="KW-1015">Disulfide bond</keyword>
<dbReference type="CDD" id="cd02248">
    <property type="entry name" value="Peptidase_C1A"/>
    <property type="match status" value="1"/>
</dbReference>
<dbReference type="SMART" id="SM00645">
    <property type="entry name" value="Pept_C1"/>
    <property type="match status" value="1"/>
</dbReference>
<dbReference type="PANTHER" id="PTHR12411">
    <property type="entry name" value="CYSTEINE PROTEASE FAMILY C1-RELATED"/>
    <property type="match status" value="1"/>
</dbReference>
<dbReference type="InterPro" id="IPR025661">
    <property type="entry name" value="Pept_asp_AS"/>
</dbReference>
<dbReference type="InterPro" id="IPR039417">
    <property type="entry name" value="Peptidase_C1A_papain-like"/>
</dbReference>
<dbReference type="InterPro" id="IPR013128">
    <property type="entry name" value="Peptidase_C1A"/>
</dbReference>
<dbReference type="InterPro" id="IPR000668">
    <property type="entry name" value="Peptidase_C1A_C"/>
</dbReference>
<evidence type="ECO:0000313" key="5">
    <source>
        <dbReference type="Proteomes" id="UP000663873"/>
    </source>
</evidence>
<evidence type="ECO:0000259" key="3">
    <source>
        <dbReference type="SMART" id="SM00645"/>
    </source>
</evidence>